<dbReference type="Proteomes" id="UP000772434">
    <property type="component" value="Unassembled WGS sequence"/>
</dbReference>
<dbReference type="EMBL" id="JADNRY010000044">
    <property type="protein sequence ID" value="KAF9070125.1"/>
    <property type="molecule type" value="Genomic_DNA"/>
</dbReference>
<accession>A0A9P5U7N9</accession>
<gene>
    <name evidence="2" type="ORF">BDP27DRAFT_1392094</name>
</gene>
<name>A0A9P5U7N9_9AGAR</name>
<evidence type="ECO:0000313" key="3">
    <source>
        <dbReference type="Proteomes" id="UP000772434"/>
    </source>
</evidence>
<organism evidence="2 3">
    <name type="scientific">Rhodocollybia butyracea</name>
    <dbReference type="NCBI Taxonomy" id="206335"/>
    <lineage>
        <taxon>Eukaryota</taxon>
        <taxon>Fungi</taxon>
        <taxon>Dikarya</taxon>
        <taxon>Basidiomycota</taxon>
        <taxon>Agaricomycotina</taxon>
        <taxon>Agaricomycetes</taxon>
        <taxon>Agaricomycetidae</taxon>
        <taxon>Agaricales</taxon>
        <taxon>Marasmiineae</taxon>
        <taxon>Omphalotaceae</taxon>
        <taxon>Rhodocollybia</taxon>
    </lineage>
</organism>
<protein>
    <submittedName>
        <fullName evidence="2">Uncharacterized protein</fullName>
    </submittedName>
</protein>
<dbReference type="OrthoDB" id="3197787at2759"/>
<reference evidence="2" key="1">
    <citation type="submission" date="2020-11" db="EMBL/GenBank/DDBJ databases">
        <authorList>
            <consortium name="DOE Joint Genome Institute"/>
            <person name="Ahrendt S."/>
            <person name="Riley R."/>
            <person name="Andreopoulos W."/>
            <person name="Labutti K."/>
            <person name="Pangilinan J."/>
            <person name="Ruiz-Duenas F.J."/>
            <person name="Barrasa J.M."/>
            <person name="Sanchez-Garcia M."/>
            <person name="Camarero S."/>
            <person name="Miyauchi S."/>
            <person name="Serrano A."/>
            <person name="Linde D."/>
            <person name="Babiker R."/>
            <person name="Drula E."/>
            <person name="Ayuso-Fernandez I."/>
            <person name="Pacheco R."/>
            <person name="Padilla G."/>
            <person name="Ferreira P."/>
            <person name="Barriuso J."/>
            <person name="Kellner H."/>
            <person name="Castanera R."/>
            <person name="Alfaro M."/>
            <person name="Ramirez L."/>
            <person name="Pisabarro A.G."/>
            <person name="Kuo A."/>
            <person name="Tritt A."/>
            <person name="Lipzen A."/>
            <person name="He G."/>
            <person name="Yan M."/>
            <person name="Ng V."/>
            <person name="Cullen D."/>
            <person name="Martin F."/>
            <person name="Rosso M.-N."/>
            <person name="Henrissat B."/>
            <person name="Hibbett D."/>
            <person name="Martinez A.T."/>
            <person name="Grigoriev I.V."/>
        </authorList>
    </citation>
    <scope>NUCLEOTIDE SEQUENCE</scope>
    <source>
        <strain evidence="2">AH 40177</strain>
    </source>
</reference>
<feature type="compositionally biased region" description="Low complexity" evidence="1">
    <location>
        <begin position="7"/>
        <end position="17"/>
    </location>
</feature>
<dbReference type="AlphaFoldDB" id="A0A9P5U7N9"/>
<feature type="region of interest" description="Disordered" evidence="1">
    <location>
        <begin position="1"/>
        <end position="31"/>
    </location>
</feature>
<keyword evidence="3" id="KW-1185">Reference proteome</keyword>
<comment type="caution">
    <text evidence="2">The sequence shown here is derived from an EMBL/GenBank/DDBJ whole genome shotgun (WGS) entry which is preliminary data.</text>
</comment>
<evidence type="ECO:0000256" key="1">
    <source>
        <dbReference type="SAM" id="MobiDB-lite"/>
    </source>
</evidence>
<evidence type="ECO:0000313" key="2">
    <source>
        <dbReference type="EMBL" id="KAF9070125.1"/>
    </source>
</evidence>
<proteinExistence type="predicted"/>
<sequence>MFDDDLSSVSSGSSSNSPTKKRPRPPSLTCRDAIGIDPEQLIGRKIIRISLSTVHPTLTLDFHDNTSAQILVDGYSPRWKGVPKQLEMDEAFRTLATSGTVGMETLEIVDCAIIKLCDKAFQRKQKHDHEPVRWDQEHAGVAFKFSDQQNPRWHCIWATLVEYDESECIFRSYSDCYLDFTQRSPRKKTWRKSFPAD</sequence>